<proteinExistence type="predicted"/>
<sequence>MALGFYAETAPAQSFEMQQLTLDIAKLSQLKTILKDMYTYYFILYNGYEDVKGIAKGNFDLHKAFLSGLLAVSDAVSGDPKVQAILSDEATLLHLYGSLLGKWQTDPHLTPSEVNRLTTLAGDVLDACTEDLDELTMVLTDNTLRMSDDERLTAVNHIQRDLHERLTYLRNLDVTVANLSSERESRAANAQILQKLYGQ</sequence>
<comment type="caution">
    <text evidence="1">The sequence shown here is derived from an EMBL/GenBank/DDBJ whole genome shotgun (WGS) entry which is preliminary data.</text>
</comment>
<evidence type="ECO:0008006" key="3">
    <source>
        <dbReference type="Google" id="ProtNLM"/>
    </source>
</evidence>
<dbReference type="EMBL" id="SODV01000001">
    <property type="protein sequence ID" value="TDX01841.1"/>
    <property type="molecule type" value="Genomic_DNA"/>
</dbReference>
<protein>
    <recommendedName>
        <fullName evidence="3">TerB family tellurite resistance protein</fullName>
    </recommendedName>
</protein>
<gene>
    <name evidence="1" type="ORF">EDB95_2884</name>
</gene>
<reference evidence="1 2" key="1">
    <citation type="submission" date="2019-03" db="EMBL/GenBank/DDBJ databases">
        <title>Genomic Encyclopedia of Type Strains, Phase IV (KMG-IV): sequencing the most valuable type-strain genomes for metagenomic binning, comparative biology and taxonomic classification.</title>
        <authorList>
            <person name="Goeker M."/>
        </authorList>
    </citation>
    <scope>NUCLEOTIDE SEQUENCE [LARGE SCALE GENOMIC DNA]</scope>
    <source>
        <strain evidence="1 2">DSM 100059</strain>
    </source>
</reference>
<dbReference type="AlphaFoldDB" id="A0A4R8DXA1"/>
<dbReference type="Proteomes" id="UP000294498">
    <property type="component" value="Unassembled WGS sequence"/>
</dbReference>
<organism evidence="1 2">
    <name type="scientific">Dinghuibacter silviterrae</name>
    <dbReference type="NCBI Taxonomy" id="1539049"/>
    <lineage>
        <taxon>Bacteria</taxon>
        <taxon>Pseudomonadati</taxon>
        <taxon>Bacteroidota</taxon>
        <taxon>Chitinophagia</taxon>
        <taxon>Chitinophagales</taxon>
        <taxon>Chitinophagaceae</taxon>
        <taxon>Dinghuibacter</taxon>
    </lineage>
</organism>
<name>A0A4R8DXA1_9BACT</name>
<evidence type="ECO:0000313" key="1">
    <source>
        <dbReference type="EMBL" id="TDX01841.1"/>
    </source>
</evidence>
<evidence type="ECO:0000313" key="2">
    <source>
        <dbReference type="Proteomes" id="UP000294498"/>
    </source>
</evidence>
<accession>A0A4R8DXA1</accession>
<keyword evidence="2" id="KW-1185">Reference proteome</keyword>